<evidence type="ECO:0000313" key="2">
    <source>
        <dbReference type="Proteomes" id="UP000192602"/>
    </source>
</evidence>
<reference evidence="2" key="1">
    <citation type="submission" date="2017-04" db="EMBL/GenBank/DDBJ databases">
        <authorList>
            <person name="Varghese N."/>
            <person name="Submissions S."/>
        </authorList>
    </citation>
    <scope>NUCLEOTIDE SEQUENCE [LARGE SCALE GENOMIC DNA]</scope>
    <source>
        <strain evidence="2">DSM 16512</strain>
    </source>
</reference>
<keyword evidence="2" id="KW-1185">Reference proteome</keyword>
<dbReference type="EMBL" id="FWWZ01000001">
    <property type="protein sequence ID" value="SMC10093.1"/>
    <property type="molecule type" value="Genomic_DNA"/>
</dbReference>
<proteinExistence type="predicted"/>
<gene>
    <name evidence="1" type="ORF">SAMN05660197_1932</name>
</gene>
<name>A0A1W1WWH5_9BACT</name>
<protein>
    <recommendedName>
        <fullName evidence="3">DUF721 domain-containing protein</fullName>
    </recommendedName>
</protein>
<dbReference type="STRING" id="1069081.SAMN05660197_1932"/>
<evidence type="ECO:0008006" key="3">
    <source>
        <dbReference type="Google" id="ProtNLM"/>
    </source>
</evidence>
<dbReference type="RefSeq" id="WP_143779654.1">
    <property type="nucleotide sequence ID" value="NZ_AP026671.1"/>
</dbReference>
<accession>A0A1W1WWH5</accession>
<dbReference type="OrthoDB" id="5373157at2"/>
<dbReference type="Proteomes" id="UP000192602">
    <property type="component" value="Unassembled WGS sequence"/>
</dbReference>
<sequence>MKNPNTIFSHLYSNQPKFVYQRCFQRIMKLLPQRFQDHILYIYKKQGTLYFVLNHPGFVMEFNYNKKHINEVLKLAKKEYIYCQNLEFSQIKCYAKFRPPKQEQSQTSLQKYKERAKGEFAIEVKNEKLAEILLRIKESIKKNAAAQREN</sequence>
<organism evidence="1 2">
    <name type="scientific">Nitratiruptor tergarcus DSM 16512</name>
    <dbReference type="NCBI Taxonomy" id="1069081"/>
    <lineage>
        <taxon>Bacteria</taxon>
        <taxon>Pseudomonadati</taxon>
        <taxon>Campylobacterota</taxon>
        <taxon>Epsilonproteobacteria</taxon>
        <taxon>Nautiliales</taxon>
        <taxon>Nitratiruptoraceae</taxon>
        <taxon>Nitratiruptor</taxon>
    </lineage>
</organism>
<dbReference type="AlphaFoldDB" id="A0A1W1WWH5"/>
<evidence type="ECO:0000313" key="1">
    <source>
        <dbReference type="EMBL" id="SMC10093.1"/>
    </source>
</evidence>